<dbReference type="InterPro" id="IPR050401">
    <property type="entry name" value="Cyclic_nucleotide_synthase"/>
</dbReference>
<dbReference type="GO" id="GO:0001653">
    <property type="term" value="F:peptide receptor activity"/>
    <property type="evidence" value="ECO:0007669"/>
    <property type="project" value="TreeGrafter"/>
</dbReference>
<reference evidence="4" key="1">
    <citation type="submission" date="2021-06" db="EMBL/GenBank/DDBJ databases">
        <title>Parelaphostrongylus tenuis whole genome reference sequence.</title>
        <authorList>
            <person name="Garwood T.J."/>
            <person name="Larsen P.A."/>
            <person name="Fountain-Jones N.M."/>
            <person name="Garbe J.R."/>
            <person name="Macchietto M.G."/>
            <person name="Kania S.A."/>
            <person name="Gerhold R.W."/>
            <person name="Richards J.E."/>
            <person name="Wolf T.M."/>
        </authorList>
    </citation>
    <scope>NUCLEOTIDE SEQUENCE</scope>
    <source>
        <strain evidence="4">MNPRO001-30</strain>
        <tissue evidence="4">Meninges</tissue>
    </source>
</reference>
<evidence type="ECO:0000256" key="1">
    <source>
        <dbReference type="ARBA" id="ARBA00022741"/>
    </source>
</evidence>
<dbReference type="PANTHER" id="PTHR11920">
    <property type="entry name" value="GUANYLYL CYCLASE"/>
    <property type="match status" value="1"/>
</dbReference>
<dbReference type="EMBL" id="JAHQIW010002865">
    <property type="protein sequence ID" value="KAJ1356685.1"/>
    <property type="molecule type" value="Genomic_DNA"/>
</dbReference>
<dbReference type="GO" id="GO:0005886">
    <property type="term" value="C:plasma membrane"/>
    <property type="evidence" value="ECO:0007669"/>
    <property type="project" value="TreeGrafter"/>
</dbReference>
<evidence type="ECO:0000256" key="3">
    <source>
        <dbReference type="SAM" id="Phobius"/>
    </source>
</evidence>
<keyword evidence="5" id="KW-1185">Reference proteome</keyword>
<keyword evidence="3" id="KW-0472">Membrane</keyword>
<dbReference type="AlphaFoldDB" id="A0AAD5MDN8"/>
<keyword evidence="1" id="KW-0547">Nucleotide-binding</keyword>
<dbReference type="PANTHER" id="PTHR11920:SF495">
    <property type="entry name" value="RECEPTOR-TYPE GUANYLATE CYCLASE GCY-7"/>
    <property type="match status" value="1"/>
</dbReference>
<evidence type="ECO:0000313" key="4">
    <source>
        <dbReference type="EMBL" id="KAJ1356685.1"/>
    </source>
</evidence>
<evidence type="ECO:0000313" key="5">
    <source>
        <dbReference type="Proteomes" id="UP001196413"/>
    </source>
</evidence>
<organism evidence="4 5">
    <name type="scientific">Parelaphostrongylus tenuis</name>
    <name type="common">Meningeal worm</name>
    <dbReference type="NCBI Taxonomy" id="148309"/>
    <lineage>
        <taxon>Eukaryota</taxon>
        <taxon>Metazoa</taxon>
        <taxon>Ecdysozoa</taxon>
        <taxon>Nematoda</taxon>
        <taxon>Chromadorea</taxon>
        <taxon>Rhabditida</taxon>
        <taxon>Rhabditina</taxon>
        <taxon>Rhabditomorpha</taxon>
        <taxon>Strongyloidea</taxon>
        <taxon>Metastrongylidae</taxon>
        <taxon>Parelaphostrongylus</taxon>
    </lineage>
</organism>
<dbReference type="Proteomes" id="UP001196413">
    <property type="component" value="Unassembled WGS sequence"/>
</dbReference>
<accession>A0AAD5MDN8</accession>
<protein>
    <submittedName>
        <fullName evidence="4">Uncharacterized protein</fullName>
    </submittedName>
</protein>
<gene>
    <name evidence="4" type="ORF">KIN20_014424</name>
</gene>
<proteinExistence type="predicted"/>
<dbReference type="GO" id="GO:0004016">
    <property type="term" value="F:adenylate cyclase activity"/>
    <property type="evidence" value="ECO:0007669"/>
    <property type="project" value="TreeGrafter"/>
</dbReference>
<evidence type="ECO:0000256" key="2">
    <source>
        <dbReference type="ARBA" id="ARBA00023239"/>
    </source>
</evidence>
<dbReference type="GO" id="GO:0000166">
    <property type="term" value="F:nucleotide binding"/>
    <property type="evidence" value="ECO:0007669"/>
    <property type="project" value="UniProtKB-KW"/>
</dbReference>
<name>A0AAD5MDN8_PARTN</name>
<feature type="transmembrane region" description="Helical" evidence="3">
    <location>
        <begin position="43"/>
        <end position="68"/>
    </location>
</feature>
<keyword evidence="3" id="KW-0812">Transmembrane</keyword>
<sequence>MSTTYKDEATSLWLTRGGKRPLSEPICGYSGTECPKTFWDEDIIYVAIGVALFGIFVFAVIAFIIYLIRVRKLEQEQQRLLWQIPYLKLTKPSDTAM</sequence>
<keyword evidence="3" id="KW-1133">Transmembrane helix</keyword>
<dbReference type="GO" id="GO:0004383">
    <property type="term" value="F:guanylate cyclase activity"/>
    <property type="evidence" value="ECO:0007669"/>
    <property type="project" value="TreeGrafter"/>
</dbReference>
<comment type="caution">
    <text evidence="4">The sequence shown here is derived from an EMBL/GenBank/DDBJ whole genome shotgun (WGS) entry which is preliminary data.</text>
</comment>
<dbReference type="GO" id="GO:0007168">
    <property type="term" value="P:receptor guanylyl cyclase signaling pathway"/>
    <property type="evidence" value="ECO:0007669"/>
    <property type="project" value="TreeGrafter"/>
</dbReference>
<keyword evidence="2" id="KW-0456">Lyase</keyword>